<sequence>MNYETTNNGIPIKRTRVSRACVISINKCLALLVYSTVANVPQTTYIESLEMRLQSMEKLLRERLVHDTGTSDSHEGNRYDTSISGDSDDTAEEEEDQDDNDDSSSTPAELHSTKVIRHIGISSPYYLMGKQRQEDESRSAQLGRSASSQKLYPELLSDDSNQVQSHLTVSTKQGQLHLVYDDDTSDLMVIHDCSPQHQTLKQQLPPHGTGLDDILPGPLVKYLMQKFVKIRPAMLPMIGTRSILESIHNRPTNPLLISAICSYVTTFTPENDRMFVKYGIDQKRLIQQLEEKEDELLRTAFLEPTISNIQAIIILCCHPTQVTYPSIWLRAGIAIRMSQDLGLHRSLTNTSNSKKVRELGNLLWHCVYILDRWSCAVLGRPLAIVDSDCNVDLPDDSDGGGSHDDEQDYTFFTAFIKLSGILGEIQRRIYSPKAKASLGCHGTSTTNTVNSLQRLLFDWYDQLPLDDRLTDNDMARVASPATTKEEKDALLQSKKWRLVAPLMITYYAVTILLHRPFIIPDNELLFNPTSAKRCMEMAALATDTVALMDVSNFTHFCWNILVFSLTVPVSIHLFNCSSDQPDVSQTGRHYLNKAMEMYHNLESEFPLAPKLTCNSPLQFAISLLGPQWVTAQRLSTSPSVHSSSSEMSRPVDPSSSSASSFSTVNTRQDQQQQEHQEQPQLHQQQQQQHQQQQSPVRGDAELQFDQPPSFQFEPMDPSQPMTYPLPEVIATSSDSVGLTMENQLPNQDSWQQLFLNNTGQFAFSDGKQSDDFWQCLSLF</sequence>
<dbReference type="EMBL" id="LT553219">
    <property type="protein sequence ID" value="SAM00499.1"/>
    <property type="molecule type" value="Genomic_DNA"/>
</dbReference>
<name>A0A168NGD3_ABSGL</name>
<protein>
    <recommendedName>
        <fullName evidence="6">Xylanolytic transcriptional activator regulatory domain-containing protein</fullName>
    </recommendedName>
</protein>
<feature type="compositionally biased region" description="Low complexity" evidence="5">
    <location>
        <begin position="678"/>
        <end position="693"/>
    </location>
</feature>
<evidence type="ECO:0000313" key="8">
    <source>
        <dbReference type="Proteomes" id="UP000078561"/>
    </source>
</evidence>
<dbReference type="InterPro" id="IPR050987">
    <property type="entry name" value="AtrR-like"/>
</dbReference>
<dbReference type="Pfam" id="PF04082">
    <property type="entry name" value="Fungal_trans"/>
    <property type="match status" value="1"/>
</dbReference>
<feature type="region of interest" description="Disordered" evidence="5">
    <location>
        <begin position="67"/>
        <end position="113"/>
    </location>
</feature>
<dbReference type="GO" id="GO:0003677">
    <property type="term" value="F:DNA binding"/>
    <property type="evidence" value="ECO:0007669"/>
    <property type="project" value="UniProtKB-KW"/>
</dbReference>
<evidence type="ECO:0000256" key="1">
    <source>
        <dbReference type="ARBA" id="ARBA00004123"/>
    </source>
</evidence>
<dbReference type="GO" id="GO:0008270">
    <property type="term" value="F:zinc ion binding"/>
    <property type="evidence" value="ECO:0007669"/>
    <property type="project" value="InterPro"/>
</dbReference>
<evidence type="ECO:0000256" key="3">
    <source>
        <dbReference type="ARBA" id="ARBA00023125"/>
    </source>
</evidence>
<evidence type="ECO:0000256" key="4">
    <source>
        <dbReference type="ARBA" id="ARBA00023242"/>
    </source>
</evidence>
<evidence type="ECO:0000313" key="7">
    <source>
        <dbReference type="EMBL" id="SAM00499.1"/>
    </source>
</evidence>
<accession>A0A168NGD3</accession>
<dbReference type="Proteomes" id="UP000078561">
    <property type="component" value="Unassembled WGS sequence"/>
</dbReference>
<dbReference type="OrthoDB" id="2283976at2759"/>
<keyword evidence="4" id="KW-0539">Nucleus</keyword>
<dbReference type="AlphaFoldDB" id="A0A168NGD3"/>
<dbReference type="CDD" id="cd12148">
    <property type="entry name" value="fungal_TF_MHR"/>
    <property type="match status" value="1"/>
</dbReference>
<dbReference type="InterPro" id="IPR007219">
    <property type="entry name" value="XnlR_reg_dom"/>
</dbReference>
<keyword evidence="3" id="KW-0238">DNA-binding</keyword>
<comment type="subcellular location">
    <subcellularLocation>
        <location evidence="1">Nucleus</location>
    </subcellularLocation>
</comment>
<evidence type="ECO:0000256" key="5">
    <source>
        <dbReference type="SAM" id="MobiDB-lite"/>
    </source>
</evidence>
<evidence type="ECO:0000259" key="6">
    <source>
        <dbReference type="SMART" id="SM00906"/>
    </source>
</evidence>
<feature type="compositionally biased region" description="Acidic residues" evidence="5">
    <location>
        <begin position="86"/>
        <end position="102"/>
    </location>
</feature>
<feature type="region of interest" description="Disordered" evidence="5">
    <location>
        <begin position="637"/>
        <end position="709"/>
    </location>
</feature>
<reference evidence="7" key="1">
    <citation type="submission" date="2016-04" db="EMBL/GenBank/DDBJ databases">
        <authorList>
            <person name="Evans L.H."/>
            <person name="Alamgir A."/>
            <person name="Owens N."/>
            <person name="Weber N.D."/>
            <person name="Virtaneva K."/>
            <person name="Barbian K."/>
            <person name="Babar A."/>
            <person name="Rosenke K."/>
        </authorList>
    </citation>
    <scope>NUCLEOTIDE SEQUENCE [LARGE SCALE GENOMIC DNA]</scope>
    <source>
        <strain evidence="7">CBS 101.48</strain>
    </source>
</reference>
<keyword evidence="2" id="KW-0479">Metal-binding</keyword>
<feature type="compositionally biased region" description="Low complexity" evidence="5">
    <location>
        <begin position="637"/>
        <end position="671"/>
    </location>
</feature>
<gene>
    <name evidence="7" type="primary">ABSGL_06187.1 scaffold 7705</name>
</gene>
<proteinExistence type="predicted"/>
<dbReference type="PANTHER" id="PTHR46910:SF3">
    <property type="entry name" value="HALOTOLERANCE PROTEIN 9-RELATED"/>
    <property type="match status" value="1"/>
</dbReference>
<dbReference type="SMART" id="SM00906">
    <property type="entry name" value="Fungal_trans"/>
    <property type="match status" value="1"/>
</dbReference>
<dbReference type="GO" id="GO:0005634">
    <property type="term" value="C:nucleus"/>
    <property type="evidence" value="ECO:0007669"/>
    <property type="project" value="UniProtKB-SubCell"/>
</dbReference>
<dbReference type="InParanoid" id="A0A168NGD3"/>
<feature type="domain" description="Xylanolytic transcriptional activator regulatory" evidence="6">
    <location>
        <begin position="327"/>
        <end position="400"/>
    </location>
</feature>
<dbReference type="PANTHER" id="PTHR46910">
    <property type="entry name" value="TRANSCRIPTION FACTOR PDR1"/>
    <property type="match status" value="1"/>
</dbReference>
<dbReference type="GO" id="GO:0006351">
    <property type="term" value="P:DNA-templated transcription"/>
    <property type="evidence" value="ECO:0007669"/>
    <property type="project" value="InterPro"/>
</dbReference>
<evidence type="ECO:0000256" key="2">
    <source>
        <dbReference type="ARBA" id="ARBA00022723"/>
    </source>
</evidence>
<organism evidence="7">
    <name type="scientific">Absidia glauca</name>
    <name type="common">Pin mould</name>
    <dbReference type="NCBI Taxonomy" id="4829"/>
    <lineage>
        <taxon>Eukaryota</taxon>
        <taxon>Fungi</taxon>
        <taxon>Fungi incertae sedis</taxon>
        <taxon>Mucoromycota</taxon>
        <taxon>Mucoromycotina</taxon>
        <taxon>Mucoromycetes</taxon>
        <taxon>Mucorales</taxon>
        <taxon>Cunninghamellaceae</taxon>
        <taxon>Absidia</taxon>
    </lineage>
</organism>
<keyword evidence="8" id="KW-1185">Reference proteome</keyword>
<dbReference type="STRING" id="4829.A0A168NGD3"/>
<dbReference type="GO" id="GO:0003700">
    <property type="term" value="F:DNA-binding transcription factor activity"/>
    <property type="evidence" value="ECO:0007669"/>
    <property type="project" value="InterPro"/>
</dbReference>